<dbReference type="Gene3D" id="1.20.58.60">
    <property type="match status" value="1"/>
</dbReference>
<dbReference type="Proteomes" id="UP000682733">
    <property type="component" value="Unassembled WGS sequence"/>
</dbReference>
<reference evidence="1" key="1">
    <citation type="submission" date="2021-02" db="EMBL/GenBank/DDBJ databases">
        <authorList>
            <person name="Nowell W R."/>
        </authorList>
    </citation>
    <scope>NUCLEOTIDE SEQUENCE</scope>
</reference>
<name>A0A8S2FIM2_9BILA</name>
<dbReference type="AlphaFoldDB" id="A0A8S2FIM2"/>
<dbReference type="SUPFAM" id="SSF46966">
    <property type="entry name" value="Spectrin repeat"/>
    <property type="match status" value="1"/>
</dbReference>
<evidence type="ECO:0000313" key="2">
    <source>
        <dbReference type="EMBL" id="CAF4268755.1"/>
    </source>
</evidence>
<comment type="caution">
    <text evidence="1">The sequence shown here is derived from an EMBL/GenBank/DDBJ whole genome shotgun (WGS) entry which is preliminary data.</text>
</comment>
<protein>
    <submittedName>
        <fullName evidence="1">Uncharacterized protein</fullName>
    </submittedName>
</protein>
<accession>A0A8S2FIM2</accession>
<dbReference type="EMBL" id="CAJNOK010031914">
    <property type="protein sequence ID" value="CAF1477830.1"/>
    <property type="molecule type" value="Genomic_DNA"/>
</dbReference>
<dbReference type="Proteomes" id="UP000677228">
    <property type="component" value="Unassembled WGS sequence"/>
</dbReference>
<sequence>MFENWLNQTEDELWKLEFIKDIQLSQLEEKIKYHANLQSEIKSRNSRVSSIIQICDRLKNDGCEQVPLNLASDLENRWHQAWLNSVEIQCKLEERLKFLRTLEQ</sequence>
<evidence type="ECO:0000313" key="1">
    <source>
        <dbReference type="EMBL" id="CAF1477830.1"/>
    </source>
</evidence>
<organism evidence="1 3">
    <name type="scientific">Didymodactylos carnosus</name>
    <dbReference type="NCBI Taxonomy" id="1234261"/>
    <lineage>
        <taxon>Eukaryota</taxon>
        <taxon>Metazoa</taxon>
        <taxon>Spiralia</taxon>
        <taxon>Gnathifera</taxon>
        <taxon>Rotifera</taxon>
        <taxon>Eurotatoria</taxon>
        <taxon>Bdelloidea</taxon>
        <taxon>Philodinida</taxon>
        <taxon>Philodinidae</taxon>
        <taxon>Didymodactylos</taxon>
    </lineage>
</organism>
<feature type="non-terminal residue" evidence="1">
    <location>
        <position position="1"/>
    </location>
</feature>
<proteinExistence type="predicted"/>
<evidence type="ECO:0000313" key="3">
    <source>
        <dbReference type="Proteomes" id="UP000677228"/>
    </source>
</evidence>
<dbReference type="EMBL" id="CAJOBA010053830">
    <property type="protein sequence ID" value="CAF4268755.1"/>
    <property type="molecule type" value="Genomic_DNA"/>
</dbReference>
<gene>
    <name evidence="1" type="ORF">OVA965_LOCUS35934</name>
    <name evidence="2" type="ORF">TMI583_LOCUS36919</name>
</gene>